<gene>
    <name evidence="3" type="ORF">AVDCRST_MAG33-821</name>
</gene>
<organism evidence="3">
    <name type="scientific">uncultured Thermomicrobiales bacterium</name>
    <dbReference type="NCBI Taxonomy" id="1645740"/>
    <lineage>
        <taxon>Bacteria</taxon>
        <taxon>Pseudomonadati</taxon>
        <taxon>Thermomicrobiota</taxon>
        <taxon>Thermomicrobia</taxon>
        <taxon>Thermomicrobiales</taxon>
        <taxon>environmental samples</taxon>
    </lineage>
</organism>
<evidence type="ECO:0000313" key="3">
    <source>
        <dbReference type="EMBL" id="CAA9550151.1"/>
    </source>
</evidence>
<accession>A0A6J4UH53</accession>
<protein>
    <submittedName>
        <fullName evidence="3">Uncharacterized protein</fullName>
    </submittedName>
</protein>
<sequence>MFRSSVAAFRGLAIVLALVLGLSAAPQAFAAQGDPDEIPEGLIAGSSVTYVNEEQDFSTLLFNVLAFEDEGAAATGLDFIVDATTASLDDVAVSGEEDGTPAAELEVTELTDVEGLDELGDEARAYEIPFGEGVNVAILLVRDGLNVHYWSYITTDLSSLDGSEATPAATPTAEALIDVLLGIATPWFEDGIDPDAELIDQLPTIDELPDGYTESDRQESIDLGV</sequence>
<reference evidence="3" key="1">
    <citation type="submission" date="2020-02" db="EMBL/GenBank/DDBJ databases">
        <authorList>
            <person name="Meier V. D."/>
        </authorList>
    </citation>
    <scope>NUCLEOTIDE SEQUENCE</scope>
    <source>
        <strain evidence="3">AVDCRST_MAG33</strain>
    </source>
</reference>
<dbReference type="AlphaFoldDB" id="A0A6J4UH53"/>
<keyword evidence="2" id="KW-0732">Signal</keyword>
<feature type="region of interest" description="Disordered" evidence="1">
    <location>
        <begin position="206"/>
        <end position="225"/>
    </location>
</feature>
<evidence type="ECO:0000256" key="1">
    <source>
        <dbReference type="SAM" id="MobiDB-lite"/>
    </source>
</evidence>
<feature type="chain" id="PRO_5026945945" evidence="2">
    <location>
        <begin position="31"/>
        <end position="225"/>
    </location>
</feature>
<feature type="compositionally biased region" description="Basic and acidic residues" evidence="1">
    <location>
        <begin position="214"/>
        <end position="225"/>
    </location>
</feature>
<proteinExistence type="predicted"/>
<evidence type="ECO:0000256" key="2">
    <source>
        <dbReference type="SAM" id="SignalP"/>
    </source>
</evidence>
<dbReference type="EMBL" id="CADCWK010000070">
    <property type="protein sequence ID" value="CAA9550151.1"/>
    <property type="molecule type" value="Genomic_DNA"/>
</dbReference>
<feature type="signal peptide" evidence="2">
    <location>
        <begin position="1"/>
        <end position="30"/>
    </location>
</feature>
<name>A0A6J4UH53_9BACT</name>